<proteinExistence type="predicted"/>
<accession>A0ABP2RR94</accession>
<name>A0ABP2RR94_RHILU</name>
<dbReference type="Proteomes" id="UP000017668">
    <property type="component" value="Unassembled WGS sequence"/>
</dbReference>
<evidence type="ECO:0000313" key="3">
    <source>
        <dbReference type="Proteomes" id="UP000017668"/>
    </source>
</evidence>
<dbReference type="EMBL" id="AMQQ01000017">
    <property type="protein sequence ID" value="EKJ95493.1"/>
    <property type="molecule type" value="Genomic_DNA"/>
</dbReference>
<evidence type="ECO:0000313" key="2">
    <source>
        <dbReference type="EMBL" id="EKJ95493.1"/>
    </source>
</evidence>
<feature type="region of interest" description="Disordered" evidence="1">
    <location>
        <begin position="298"/>
        <end position="355"/>
    </location>
</feature>
<gene>
    <name evidence="2" type="ORF">C241_12820</name>
</gene>
<reference evidence="2 3" key="1">
    <citation type="journal article" date="2013" name="Genome Announc.">
        <title>Genome Sequence of Rhizobium lupini HPC(L) Isolated from Saline Desert Soil, Kutch (Gujarat).</title>
        <authorList>
            <person name="Agarwal L."/>
            <person name="Purohit H.J."/>
        </authorList>
    </citation>
    <scope>NUCLEOTIDE SEQUENCE [LARGE SCALE GENOMIC DNA]</scope>
    <source>
        <strain evidence="3">HPC(L)</strain>
    </source>
</reference>
<comment type="caution">
    <text evidence="2">The sequence shown here is derived from an EMBL/GenBank/DDBJ whole genome shotgun (WGS) entry which is preliminary data.</text>
</comment>
<feature type="region of interest" description="Disordered" evidence="1">
    <location>
        <begin position="369"/>
        <end position="388"/>
    </location>
</feature>
<feature type="compositionally biased region" description="Acidic residues" evidence="1">
    <location>
        <begin position="325"/>
        <end position="354"/>
    </location>
</feature>
<evidence type="ECO:0008006" key="4">
    <source>
        <dbReference type="Google" id="ProtNLM"/>
    </source>
</evidence>
<sequence length="388" mass="42334">MFDMKKMKNALASSARVGFDYASFDISPEISAELEAKAKSLIDLGRKETDHIFELGALLEEASAHIPDGTFGKWVEARCNISARTARNWRGVYRNLGGYRDRAVELAIGPTVLIQLISAPADKIEAAFAFAVEQGRIQVADVKAILAGDEMQSEDETEIDVIDLGGVHGLKAMVDTRTRESRTALLRNLLGLLKILSGAVAEAERTGKRLKKSRIAPKAEVHAYHAYELLSSLGTGVGPQGDGKSTTKVGLPSTSRWKKVEALLWRLRDSSNWARVDSLEEWLETVVIPILTWATSNEKSPAWPLPEEPSSRRATVAASSLSQAEIEDDQDVDLDEEAEEAEMVEAEADSDVQAETEAHVANPIAALLSATRGQRKGPGRHKLELITN</sequence>
<evidence type="ECO:0000256" key="1">
    <source>
        <dbReference type="SAM" id="MobiDB-lite"/>
    </source>
</evidence>
<organism evidence="2 3">
    <name type="scientific">Bradyrhizobium lupini HPC(L)</name>
    <dbReference type="NCBI Taxonomy" id="1229491"/>
    <lineage>
        <taxon>Bacteria</taxon>
        <taxon>Pseudomonadati</taxon>
        <taxon>Pseudomonadota</taxon>
        <taxon>Alphaproteobacteria</taxon>
        <taxon>Hyphomicrobiales</taxon>
        <taxon>Nitrobacteraceae</taxon>
        <taxon>Bradyrhizobium</taxon>
    </lineage>
</organism>
<protein>
    <recommendedName>
        <fullName evidence="4">DUF3102 domain-containing protein</fullName>
    </recommendedName>
</protein>
<keyword evidence="3" id="KW-1185">Reference proteome</keyword>